<proteinExistence type="predicted"/>
<protein>
    <submittedName>
        <fullName evidence="2">Uncharacterized protein</fullName>
    </submittedName>
</protein>
<organism evidence="2 3">
    <name type="scientific">Dactylonectria estremocensis</name>
    <dbReference type="NCBI Taxonomy" id="1079267"/>
    <lineage>
        <taxon>Eukaryota</taxon>
        <taxon>Fungi</taxon>
        <taxon>Dikarya</taxon>
        <taxon>Ascomycota</taxon>
        <taxon>Pezizomycotina</taxon>
        <taxon>Sordariomycetes</taxon>
        <taxon>Hypocreomycetidae</taxon>
        <taxon>Hypocreales</taxon>
        <taxon>Nectriaceae</taxon>
        <taxon>Dactylonectria</taxon>
    </lineage>
</organism>
<dbReference type="EMBL" id="JAGMUU010000003">
    <property type="protein sequence ID" value="KAH7157722.1"/>
    <property type="molecule type" value="Genomic_DNA"/>
</dbReference>
<reference evidence="2" key="1">
    <citation type="journal article" date="2021" name="Nat. Commun.">
        <title>Genetic determinants of endophytism in the Arabidopsis root mycobiome.</title>
        <authorList>
            <person name="Mesny F."/>
            <person name="Miyauchi S."/>
            <person name="Thiergart T."/>
            <person name="Pickel B."/>
            <person name="Atanasova L."/>
            <person name="Karlsson M."/>
            <person name="Huettel B."/>
            <person name="Barry K.W."/>
            <person name="Haridas S."/>
            <person name="Chen C."/>
            <person name="Bauer D."/>
            <person name="Andreopoulos W."/>
            <person name="Pangilinan J."/>
            <person name="LaButti K."/>
            <person name="Riley R."/>
            <person name="Lipzen A."/>
            <person name="Clum A."/>
            <person name="Drula E."/>
            <person name="Henrissat B."/>
            <person name="Kohler A."/>
            <person name="Grigoriev I.V."/>
            <person name="Martin F.M."/>
            <person name="Hacquard S."/>
        </authorList>
    </citation>
    <scope>NUCLEOTIDE SEQUENCE</scope>
    <source>
        <strain evidence="2">MPI-CAGE-AT-0021</strain>
    </source>
</reference>
<dbReference type="AlphaFoldDB" id="A0A9P9FBX8"/>
<dbReference type="OrthoDB" id="10501578at2759"/>
<dbReference type="Proteomes" id="UP000717696">
    <property type="component" value="Unassembled WGS sequence"/>
</dbReference>
<comment type="caution">
    <text evidence="2">The sequence shown here is derived from an EMBL/GenBank/DDBJ whole genome shotgun (WGS) entry which is preliminary data.</text>
</comment>
<feature type="region of interest" description="Disordered" evidence="1">
    <location>
        <begin position="1"/>
        <end position="38"/>
    </location>
</feature>
<gene>
    <name evidence="2" type="ORF">B0J13DRAFT_520448</name>
</gene>
<feature type="compositionally biased region" description="Basic and acidic residues" evidence="1">
    <location>
        <begin position="1"/>
        <end position="31"/>
    </location>
</feature>
<keyword evidence="3" id="KW-1185">Reference proteome</keyword>
<name>A0A9P9FBX8_9HYPO</name>
<evidence type="ECO:0000313" key="3">
    <source>
        <dbReference type="Proteomes" id="UP000717696"/>
    </source>
</evidence>
<evidence type="ECO:0000256" key="1">
    <source>
        <dbReference type="SAM" id="MobiDB-lite"/>
    </source>
</evidence>
<accession>A0A9P9FBX8</accession>
<evidence type="ECO:0000313" key="2">
    <source>
        <dbReference type="EMBL" id="KAH7157722.1"/>
    </source>
</evidence>
<sequence>MGRPRNDKPDEDRRWDNWKNKEHKIEARPTMDDGTGSSVNRSMPGDHVRLDATPPSMAQTLALPIGIMSSGRTTRLYLPKTIHVEIQAVTGNWLPATATIRPKPPRRPTETPIGVSKEFSKTLGYKLMRFGGHRRTQHTLPNGDVILAGGTIPLPFKTADGGQVTEHVAVWARPHGHEVPFQILLDPTDVERFVISTALPTTGDGADDGAPAFWNCTSSAGPSSDFARLPQDFLRTFVQDTISPSQGSGTANDSPVVVNHANDSWAALNHSHYQGLGSMNPPNLPTPLRSLCNIQGDEHAGIEMDPAGVFPYSTWKAATPLPSFQVAQHRFYPESQAGDPQLQLDNCQNLQLGGAMFGSYSATQAYNYEASQTDDAMISPFQPYQSPQGLVPIQCCAPMNQLGLQTRP</sequence>